<dbReference type="SUPFAM" id="SSF55785">
    <property type="entry name" value="PYP-like sensor domain (PAS domain)"/>
    <property type="match status" value="1"/>
</dbReference>
<dbReference type="Proteomes" id="UP000067626">
    <property type="component" value="Chromosome"/>
</dbReference>
<evidence type="ECO:0000259" key="4">
    <source>
        <dbReference type="PROSITE" id="PS50113"/>
    </source>
</evidence>
<dbReference type="InterPro" id="IPR001610">
    <property type="entry name" value="PAC"/>
</dbReference>
<feature type="domain" description="PAS" evidence="3">
    <location>
        <begin position="33"/>
        <end position="110"/>
    </location>
</feature>
<dbReference type="RefSeq" id="WP_050430375.1">
    <property type="nucleotide sequence ID" value="NZ_CP012159.1"/>
</dbReference>
<evidence type="ECO:0008006" key="8">
    <source>
        <dbReference type="Google" id="ProtNLM"/>
    </source>
</evidence>
<keyword evidence="2" id="KW-0175">Coiled coil</keyword>
<dbReference type="AlphaFoldDB" id="A0A0K1EC13"/>
<dbReference type="CDD" id="cd00130">
    <property type="entry name" value="PAS"/>
    <property type="match status" value="1"/>
</dbReference>
<dbReference type="InterPro" id="IPR000014">
    <property type="entry name" value="PAS"/>
</dbReference>
<name>A0A0K1EC13_CHOCO</name>
<feature type="coiled-coil region" evidence="2">
    <location>
        <begin position="156"/>
        <end position="185"/>
    </location>
</feature>
<protein>
    <recommendedName>
        <fullName evidence="8">Anti-anti-sigma factor</fullName>
    </recommendedName>
</protein>
<dbReference type="Pfam" id="PF01740">
    <property type="entry name" value="STAS"/>
    <property type="match status" value="1"/>
</dbReference>
<reference evidence="6 7" key="1">
    <citation type="submission" date="2015-07" db="EMBL/GenBank/DDBJ databases">
        <title>Genome analysis of myxobacterium Chondromyces crocatus Cm c5 reveals a high potential for natural compound synthesis and the genetic basis for the loss of fruiting body formation.</title>
        <authorList>
            <person name="Zaburannyi N."/>
            <person name="Bunk B."/>
            <person name="Maier J."/>
            <person name="Overmann J."/>
            <person name="Mueller R."/>
        </authorList>
    </citation>
    <scope>NUCLEOTIDE SEQUENCE [LARGE SCALE GENOMIC DNA]</scope>
    <source>
        <strain evidence="6 7">Cm c5</strain>
    </source>
</reference>
<dbReference type="Pfam" id="PF08447">
    <property type="entry name" value="PAS_3"/>
    <property type="match status" value="1"/>
</dbReference>
<dbReference type="InterPro" id="IPR002645">
    <property type="entry name" value="STAS_dom"/>
</dbReference>
<dbReference type="PANTHER" id="PTHR33745">
    <property type="entry name" value="RSBT ANTAGONIST PROTEIN RSBS-RELATED"/>
    <property type="match status" value="1"/>
</dbReference>
<dbReference type="NCBIfam" id="TIGR00229">
    <property type="entry name" value="sensory_box"/>
    <property type="match status" value="1"/>
</dbReference>
<feature type="coiled-coil region" evidence="2">
    <location>
        <begin position="6"/>
        <end position="40"/>
    </location>
</feature>
<proteinExistence type="predicted"/>
<evidence type="ECO:0000313" key="7">
    <source>
        <dbReference type="Proteomes" id="UP000067626"/>
    </source>
</evidence>
<dbReference type="PROSITE" id="PS50801">
    <property type="entry name" value="STAS"/>
    <property type="match status" value="1"/>
</dbReference>
<dbReference type="Gene3D" id="3.30.750.24">
    <property type="entry name" value="STAS domain"/>
    <property type="match status" value="1"/>
</dbReference>
<dbReference type="InterPro" id="IPR051932">
    <property type="entry name" value="Bact_StressResp_Reg"/>
</dbReference>
<evidence type="ECO:0000259" key="3">
    <source>
        <dbReference type="PROSITE" id="PS50112"/>
    </source>
</evidence>
<sequence length="341" mass="37884">MSDPRTQALEEEVERLRAQVAALESEASGLREERDRFRRLCDLSPNVIYLYDLDESRNLYANRQLAELLGYGTEDMLRMGGTLMATIGHPDDMAVMPEHIGRLRQARDGDVLEVAYRCQRPDGSWRWLLSKDIVFGRDEAGRPRWILGVVEDVTERRRAEDELRLQEHEIARQAEELLVREAERAALQDQVIEAHQVAMRELSTPLMPIADQVLAMPLVGTIDRERSQRILEVLLDGISEQQAHVAILDITGVREANGQVADALIRVARAARLLGAEVVLTGVSPSVAQALMAADVDLGETLTLGTLQAGISYALRRTGGASGGEWRGRRGPALVSARSIR</sequence>
<dbReference type="STRING" id="52.CMC5_022400"/>
<evidence type="ECO:0000256" key="1">
    <source>
        <dbReference type="ARBA" id="ARBA00022553"/>
    </source>
</evidence>
<dbReference type="KEGG" id="ccro:CMC5_022400"/>
<dbReference type="SMART" id="SM00086">
    <property type="entry name" value="PAC"/>
    <property type="match status" value="1"/>
</dbReference>
<dbReference type="InterPro" id="IPR000700">
    <property type="entry name" value="PAS-assoc_C"/>
</dbReference>
<evidence type="ECO:0000313" key="6">
    <source>
        <dbReference type="EMBL" id="AKT38098.1"/>
    </source>
</evidence>
<dbReference type="InterPro" id="IPR036513">
    <property type="entry name" value="STAS_dom_sf"/>
</dbReference>
<dbReference type="CDD" id="cd07041">
    <property type="entry name" value="STAS_RsbR_RsbS_like"/>
    <property type="match status" value="1"/>
</dbReference>
<gene>
    <name evidence="6" type="ORF">CMC5_022400</name>
</gene>
<accession>A0A0K1EC13</accession>
<organism evidence="6 7">
    <name type="scientific">Chondromyces crocatus</name>
    <dbReference type="NCBI Taxonomy" id="52"/>
    <lineage>
        <taxon>Bacteria</taxon>
        <taxon>Pseudomonadati</taxon>
        <taxon>Myxococcota</taxon>
        <taxon>Polyangia</taxon>
        <taxon>Polyangiales</taxon>
        <taxon>Polyangiaceae</taxon>
        <taxon>Chondromyces</taxon>
    </lineage>
</organism>
<feature type="domain" description="PAC" evidence="4">
    <location>
        <begin position="112"/>
        <end position="165"/>
    </location>
</feature>
<dbReference type="SUPFAM" id="SSF52091">
    <property type="entry name" value="SpoIIaa-like"/>
    <property type="match status" value="1"/>
</dbReference>
<dbReference type="PROSITE" id="PS50112">
    <property type="entry name" value="PAS"/>
    <property type="match status" value="1"/>
</dbReference>
<keyword evidence="7" id="KW-1185">Reference proteome</keyword>
<evidence type="ECO:0000259" key="5">
    <source>
        <dbReference type="PROSITE" id="PS50801"/>
    </source>
</evidence>
<dbReference type="InterPro" id="IPR035965">
    <property type="entry name" value="PAS-like_dom_sf"/>
</dbReference>
<dbReference type="Gene3D" id="3.30.450.20">
    <property type="entry name" value="PAS domain"/>
    <property type="match status" value="1"/>
</dbReference>
<dbReference type="SMART" id="SM00091">
    <property type="entry name" value="PAS"/>
    <property type="match status" value="1"/>
</dbReference>
<feature type="domain" description="STAS" evidence="5">
    <location>
        <begin position="203"/>
        <end position="314"/>
    </location>
</feature>
<dbReference type="PROSITE" id="PS50113">
    <property type="entry name" value="PAC"/>
    <property type="match status" value="1"/>
</dbReference>
<dbReference type="InterPro" id="IPR013655">
    <property type="entry name" value="PAS_fold_3"/>
</dbReference>
<dbReference type="EMBL" id="CP012159">
    <property type="protein sequence ID" value="AKT38098.1"/>
    <property type="molecule type" value="Genomic_DNA"/>
</dbReference>
<keyword evidence="1" id="KW-0597">Phosphoprotein</keyword>
<evidence type="ECO:0000256" key="2">
    <source>
        <dbReference type="SAM" id="Coils"/>
    </source>
</evidence>
<dbReference type="PANTHER" id="PTHR33745:SF3">
    <property type="entry name" value="RSBT CO-ANTAGONIST PROTEIN RSBRC"/>
    <property type="match status" value="1"/>
</dbReference>